<evidence type="ECO:0000313" key="2">
    <source>
        <dbReference type="Proteomes" id="UP000712673"/>
    </source>
</evidence>
<sequence length="347" mass="38566">MPVVEAVQTFAGIANENEFYSHHYLSEVFKGDIKARLEQWAATEQAHPTQRAPYKQLASWAGQWFALRNAGARAGAAAAQLDSFRQVQQGLLQALGYAMVPQHLELQAGMPVPIWQVLGAPGKAPQVLVVPAYNPGQEEDDILDQQLSAVHYGGVPVPSLLAGVDFASIVSDGLFGADHAPRFIVLVGLQEWLLLDRFKWPNSRALRFDWNEILDRKDPLTLQAAAALLHRDSLAPDSGASLLESLDENAHRHAFGVSAELKYAIREAIETLGNEAVRQLRQQAVEARRGFFSGKDELDPEQLSLECLRLVYRLLFMFYIEARPELGYVPIRSSEVYLKGYSLEALH</sequence>
<proteinExistence type="predicted"/>
<comment type="caution">
    <text evidence="1">The sequence shown here is derived from an EMBL/GenBank/DDBJ whole genome shotgun (WGS) entry which is preliminary data.</text>
</comment>
<evidence type="ECO:0000313" key="1">
    <source>
        <dbReference type="EMBL" id="MBM3224896.1"/>
    </source>
</evidence>
<accession>A0A938B342</accession>
<name>A0A938B342_UNCTE</name>
<organism evidence="1 2">
    <name type="scientific">Tectimicrobiota bacterium</name>
    <dbReference type="NCBI Taxonomy" id="2528274"/>
    <lineage>
        <taxon>Bacteria</taxon>
        <taxon>Pseudomonadati</taxon>
        <taxon>Nitrospinota/Tectimicrobiota group</taxon>
        <taxon>Candidatus Tectimicrobiota</taxon>
    </lineage>
</organism>
<gene>
    <name evidence="1" type="ORF">FJZ47_13985</name>
</gene>
<protein>
    <submittedName>
        <fullName evidence="1">Uncharacterized protein</fullName>
    </submittedName>
</protein>
<dbReference type="EMBL" id="VGLS01000431">
    <property type="protein sequence ID" value="MBM3224896.1"/>
    <property type="molecule type" value="Genomic_DNA"/>
</dbReference>
<reference evidence="1" key="1">
    <citation type="submission" date="2019-03" db="EMBL/GenBank/DDBJ databases">
        <title>Lake Tanganyika Metagenome-Assembled Genomes (MAGs).</title>
        <authorList>
            <person name="Tran P."/>
        </authorList>
    </citation>
    <scope>NUCLEOTIDE SEQUENCE</scope>
    <source>
        <strain evidence="1">K_DeepCast_65m_m2_066</strain>
    </source>
</reference>
<dbReference type="Proteomes" id="UP000712673">
    <property type="component" value="Unassembled WGS sequence"/>
</dbReference>
<dbReference type="AlphaFoldDB" id="A0A938B342"/>